<evidence type="ECO:0000256" key="8">
    <source>
        <dbReference type="ARBA" id="ARBA00023008"/>
    </source>
</evidence>
<dbReference type="STRING" id="1230097.A0A423WJL6"/>
<evidence type="ECO:0000256" key="6">
    <source>
        <dbReference type="ARBA" id="ARBA00023001"/>
    </source>
</evidence>
<comment type="catalytic activity">
    <reaction evidence="14">
        <text>[(1-&gt;4)-beta-D-glucosyl]n+m + reduced acceptor + O2 = 4-dehydro-beta-D-glucosyl-[(1-&gt;4)-beta-D-glucosyl]n-1 + [(1-&gt;4)-beta-D-glucosyl]m + acceptor + H2O.</text>
        <dbReference type="EC" id="1.14.99.56"/>
    </reaction>
</comment>
<keyword evidence="10" id="KW-1015">Disulfide bond</keyword>
<gene>
    <name evidence="18" type="ORF">VPNG_07186</name>
</gene>
<dbReference type="GO" id="GO:0030245">
    <property type="term" value="P:cellulose catabolic process"/>
    <property type="evidence" value="ECO:0007669"/>
    <property type="project" value="UniProtKB-KW"/>
</dbReference>
<evidence type="ECO:0000256" key="10">
    <source>
        <dbReference type="ARBA" id="ARBA00023157"/>
    </source>
</evidence>
<comment type="caution">
    <text evidence="18">The sequence shown here is derived from an EMBL/GenBank/DDBJ whole genome shotgun (WGS) entry which is preliminary data.</text>
</comment>
<evidence type="ECO:0000313" key="19">
    <source>
        <dbReference type="Proteomes" id="UP000285146"/>
    </source>
</evidence>
<evidence type="ECO:0000256" key="16">
    <source>
        <dbReference type="SAM" id="MobiDB-lite"/>
    </source>
</evidence>
<dbReference type="EC" id="1.14.99.56" evidence="15"/>
<evidence type="ECO:0000313" key="18">
    <source>
        <dbReference type="EMBL" id="ROW03583.1"/>
    </source>
</evidence>
<dbReference type="CDD" id="cd21175">
    <property type="entry name" value="LPMO_AA9"/>
    <property type="match status" value="1"/>
</dbReference>
<evidence type="ECO:0000256" key="3">
    <source>
        <dbReference type="ARBA" id="ARBA00022525"/>
    </source>
</evidence>
<dbReference type="InterPro" id="IPR005103">
    <property type="entry name" value="AA9_LPMO"/>
</dbReference>
<evidence type="ECO:0000256" key="9">
    <source>
        <dbReference type="ARBA" id="ARBA00023033"/>
    </source>
</evidence>
<keyword evidence="5" id="KW-0732">Signal</keyword>
<keyword evidence="11" id="KW-0119">Carbohydrate metabolism</keyword>
<reference evidence="18 19" key="1">
    <citation type="submission" date="2015-09" db="EMBL/GenBank/DDBJ databases">
        <title>Host preference determinants of Valsa canker pathogens revealed by comparative genomics.</title>
        <authorList>
            <person name="Yin Z."/>
            <person name="Huang L."/>
        </authorList>
    </citation>
    <scope>NUCLEOTIDE SEQUENCE [LARGE SCALE GENOMIC DNA]</scope>
    <source>
        <strain evidence="18 19">SXYLt</strain>
    </source>
</reference>
<evidence type="ECO:0000256" key="4">
    <source>
        <dbReference type="ARBA" id="ARBA00022723"/>
    </source>
</evidence>
<evidence type="ECO:0000256" key="13">
    <source>
        <dbReference type="ARBA" id="ARBA00044502"/>
    </source>
</evidence>
<dbReference type="OrthoDB" id="4849160at2759"/>
<keyword evidence="9" id="KW-0503">Monooxygenase</keyword>
<accession>A0A423WJL6</accession>
<dbReference type="PANTHER" id="PTHR33353:SF36">
    <property type="entry name" value="ENDO-BETA-1,4-GLUCANASE D"/>
    <property type="match status" value="1"/>
</dbReference>
<name>A0A423WJL6_9PEZI</name>
<dbReference type="GO" id="GO:0004497">
    <property type="term" value="F:monooxygenase activity"/>
    <property type="evidence" value="ECO:0007669"/>
    <property type="project" value="UniProtKB-KW"/>
</dbReference>
<feature type="region of interest" description="Disordered" evidence="16">
    <location>
        <begin position="322"/>
        <end position="341"/>
    </location>
</feature>
<organism evidence="18 19">
    <name type="scientific">Cytospora leucostoma</name>
    <dbReference type="NCBI Taxonomy" id="1230097"/>
    <lineage>
        <taxon>Eukaryota</taxon>
        <taxon>Fungi</taxon>
        <taxon>Dikarya</taxon>
        <taxon>Ascomycota</taxon>
        <taxon>Pezizomycotina</taxon>
        <taxon>Sordariomycetes</taxon>
        <taxon>Sordariomycetidae</taxon>
        <taxon>Diaporthales</taxon>
        <taxon>Cytosporaceae</taxon>
        <taxon>Cytospora</taxon>
    </lineage>
</organism>
<comment type="cofactor">
    <cofactor evidence="1">
        <name>Cu(2+)</name>
        <dbReference type="ChEBI" id="CHEBI:29036"/>
    </cofactor>
</comment>
<dbReference type="EMBL" id="LKEB01000049">
    <property type="protein sequence ID" value="ROW03583.1"/>
    <property type="molecule type" value="Genomic_DNA"/>
</dbReference>
<evidence type="ECO:0000256" key="7">
    <source>
        <dbReference type="ARBA" id="ARBA00023002"/>
    </source>
</evidence>
<evidence type="ECO:0000256" key="1">
    <source>
        <dbReference type="ARBA" id="ARBA00001973"/>
    </source>
</evidence>
<evidence type="ECO:0000256" key="2">
    <source>
        <dbReference type="ARBA" id="ARBA00004613"/>
    </source>
</evidence>
<dbReference type="Proteomes" id="UP000285146">
    <property type="component" value="Unassembled WGS sequence"/>
</dbReference>
<evidence type="ECO:0000256" key="12">
    <source>
        <dbReference type="ARBA" id="ARBA00023326"/>
    </source>
</evidence>
<dbReference type="PANTHER" id="PTHR33353">
    <property type="entry name" value="PUTATIVE (AFU_ORTHOLOGUE AFUA_1G12560)-RELATED"/>
    <property type="match status" value="1"/>
</dbReference>
<keyword evidence="6" id="KW-0136">Cellulose degradation</keyword>
<evidence type="ECO:0000256" key="5">
    <source>
        <dbReference type="ARBA" id="ARBA00022729"/>
    </source>
</evidence>
<sequence>MPYLSTKGIAAAIIGAASVAAHGHIKAINVAGTYYDGYDTGVDPYKSDPPTLVAWTASNTNEGFIAPSAYASSDIICHVDAKPAGGYATANAGDKVELYWTDWPATHKGPVIDYLARCADDDCVNVEKTSLEFFKIDAVGLVSDSDAPGTWASDHLISNNNSWLIKIPSDLASGNYVLRHEIIALHSADESDGAQNYPQCFNLAITGTGSLKPTGTPGKSLYAESDAGIFLDIYKKLDGYQIPGPTQIADGTNLPQSSIAVKHRAAAVTDVKGAASGAAAAAATTTAAATGSAASKSAAHHGTTPSASSAAQTKSVAAAKVTSAAGESCRKRRHARDVLKA</sequence>
<dbReference type="GO" id="GO:0005576">
    <property type="term" value="C:extracellular region"/>
    <property type="evidence" value="ECO:0007669"/>
    <property type="project" value="UniProtKB-SubCell"/>
</dbReference>
<dbReference type="AlphaFoldDB" id="A0A423WJL6"/>
<comment type="similarity">
    <text evidence="13">Belongs to the polysaccharide monooxygenase AA9 family.</text>
</comment>
<protein>
    <recommendedName>
        <fullName evidence="15">lytic cellulose monooxygenase (C4-dehydrogenating)</fullName>
        <ecNumber evidence="15">1.14.99.56</ecNumber>
    </recommendedName>
</protein>
<comment type="subcellular location">
    <subcellularLocation>
        <location evidence="2">Secreted</location>
    </subcellularLocation>
</comment>
<dbReference type="InParanoid" id="A0A423WJL6"/>
<keyword evidence="19" id="KW-1185">Reference proteome</keyword>
<keyword evidence="4" id="KW-0479">Metal-binding</keyword>
<proteinExistence type="inferred from homology"/>
<feature type="domain" description="Auxiliary Activity family 9 catalytic" evidence="17">
    <location>
        <begin position="22"/>
        <end position="237"/>
    </location>
</feature>
<keyword evidence="8" id="KW-0186">Copper</keyword>
<keyword evidence="3" id="KW-0964">Secreted</keyword>
<keyword evidence="12" id="KW-0624">Polysaccharide degradation</keyword>
<dbReference type="Pfam" id="PF03443">
    <property type="entry name" value="AA9"/>
    <property type="match status" value="1"/>
</dbReference>
<dbReference type="Gene3D" id="2.70.50.70">
    <property type="match status" value="1"/>
</dbReference>
<evidence type="ECO:0000259" key="17">
    <source>
        <dbReference type="Pfam" id="PF03443"/>
    </source>
</evidence>
<dbReference type="GO" id="GO:0046872">
    <property type="term" value="F:metal ion binding"/>
    <property type="evidence" value="ECO:0007669"/>
    <property type="project" value="UniProtKB-KW"/>
</dbReference>
<evidence type="ECO:0000256" key="14">
    <source>
        <dbReference type="ARBA" id="ARBA00045077"/>
    </source>
</evidence>
<dbReference type="InterPro" id="IPR049892">
    <property type="entry name" value="AA9"/>
</dbReference>
<keyword evidence="7" id="KW-0560">Oxidoreductase</keyword>
<evidence type="ECO:0000256" key="15">
    <source>
        <dbReference type="ARBA" id="ARBA00047174"/>
    </source>
</evidence>
<evidence type="ECO:0000256" key="11">
    <source>
        <dbReference type="ARBA" id="ARBA00023277"/>
    </source>
</evidence>